<accession>Q9J7Z1</accession>
<protein>
    <submittedName>
        <fullName evidence="2">Protein B2</fullName>
    </submittedName>
</protein>
<sequence>MSNRAELLKSYQKWQDTASDAINRLILDQVEKRKAYRRKLENLGCQLDPLQTERLRQAVATVVDLLTADDPSVIEHPEEEEGLTLAQPHL</sequence>
<dbReference type="KEGG" id="vg:956348"/>
<organism evidence="2 3">
    <name type="scientific">Pariacoto virus</name>
    <name type="common">PaV</name>
    <dbReference type="NCBI Taxonomy" id="103782"/>
    <lineage>
        <taxon>Viruses</taxon>
        <taxon>Riboviria</taxon>
        <taxon>Orthornavirae</taxon>
        <taxon>Kitrinoviricota</taxon>
        <taxon>Magsaviricetes</taxon>
        <taxon>Nodamuvirales</taxon>
        <taxon>Nodaviridae</taxon>
        <taxon>Alphanodavirus</taxon>
        <taxon>Alphanodavirus pariacotoense</taxon>
    </lineage>
</organism>
<feature type="region of interest" description="Disordered" evidence="1">
    <location>
        <begin position="71"/>
        <end position="90"/>
    </location>
</feature>
<keyword evidence="3" id="KW-1185">Reference proteome</keyword>
<dbReference type="Proteomes" id="UP000204174">
    <property type="component" value="Genome"/>
</dbReference>
<evidence type="ECO:0000256" key="1">
    <source>
        <dbReference type="SAM" id="MobiDB-lite"/>
    </source>
</evidence>
<dbReference type="RefSeq" id="NP_620110.1">
    <property type="nucleotide sequence ID" value="NC_003691.1"/>
</dbReference>
<evidence type="ECO:0000313" key="3">
    <source>
        <dbReference type="Proteomes" id="UP000204174"/>
    </source>
</evidence>
<name>Q9J7Z1_PAV</name>
<evidence type="ECO:0000313" key="2">
    <source>
        <dbReference type="EMBL" id="AAF71692.1"/>
    </source>
</evidence>
<reference evidence="2 3" key="1">
    <citation type="journal article" date="2000" name="J. Virol.">
        <title>Characterization and construction of functional cDNA clones of Pariacoto virus, the first Alphanodavirus isolated outside Australasia.</title>
        <authorList>
            <person name="Johnson K.N."/>
            <person name="Zeddam J.-L."/>
            <person name="Ball L.A."/>
        </authorList>
    </citation>
    <scope>NUCLEOTIDE SEQUENCE [LARGE SCALE GENOMIC DNA]</scope>
</reference>
<organismHost>
    <name type="scientific">Spodoptera eridania</name>
    <name type="common">Southern armyworm</name>
    <dbReference type="NCBI Taxonomy" id="37547"/>
</organismHost>
<dbReference type="EMBL" id="AF171942">
    <property type="protein sequence ID" value="AAF71692.1"/>
    <property type="molecule type" value="Genomic_RNA"/>
</dbReference>
<proteinExistence type="predicted"/>
<dbReference type="GeneID" id="956348"/>